<gene>
    <name evidence="1" type="ORF">LCGC14_1138430</name>
</gene>
<reference evidence="1" key="1">
    <citation type="journal article" date="2015" name="Nature">
        <title>Complex archaea that bridge the gap between prokaryotes and eukaryotes.</title>
        <authorList>
            <person name="Spang A."/>
            <person name="Saw J.H."/>
            <person name="Jorgensen S.L."/>
            <person name="Zaremba-Niedzwiedzka K."/>
            <person name="Martijn J."/>
            <person name="Lind A.E."/>
            <person name="van Eijk R."/>
            <person name="Schleper C."/>
            <person name="Guy L."/>
            <person name="Ettema T.J."/>
        </authorList>
    </citation>
    <scope>NUCLEOTIDE SEQUENCE</scope>
</reference>
<evidence type="ECO:0008006" key="2">
    <source>
        <dbReference type="Google" id="ProtNLM"/>
    </source>
</evidence>
<protein>
    <recommendedName>
        <fullName evidence="2">Phage terminase large subunit N-terminal domain-containing protein</fullName>
    </recommendedName>
</protein>
<accession>A0A0F9Q4R9</accession>
<comment type="caution">
    <text evidence="1">The sequence shown here is derived from an EMBL/GenBank/DDBJ whole genome shotgun (WGS) entry which is preliminary data.</text>
</comment>
<sequence length="518" mass="59344">MLAATESRTLKIEVPLQPKQRELLRLVEEAPESVIGYGGSRGGAKSHGTRAVMLIRRFAYPGTAGLLFRRTFNDLWENHLQPLFRQYPFMRAWYNTQHRELTIPTDPPSLIKFGYAEHQGDIEEFQGKQYADIYVDEATKLTQGEIEFLRTCNRWAGDSPIVPKMILTMNPGGVGHAYIRRIFIDRQYHERERAEDFVFLQAYGWDNVEWASKALAEDGLTEADYYGWPDKQRFMYFIERSEYGSLLDAMPKQLRIGHLMGRWDKFSGMVFDEFDPAVHLIEAMDHRGLRLVGGLDHGDTGVTSMGVVGIDQSENVFVLAEYYQKNKLISEHAVAMRELLDEFSQGHVSGKRGQEAFDYGVIDPSTDSKTLQGQHALYSVLDEYRRQGLTMFRAGHRAEIGIGINLIREHLRVNPNHVHPLLQTRGSPSLFIVASRCPNLIREMQALQSEVTENARLKYTGDDHAVDWLRYILMTRPKRADRTPEDLAALTNQERFAVQAHAKWAQRFGKAQSSGSWF</sequence>
<organism evidence="1">
    <name type="scientific">marine sediment metagenome</name>
    <dbReference type="NCBI Taxonomy" id="412755"/>
    <lineage>
        <taxon>unclassified sequences</taxon>
        <taxon>metagenomes</taxon>
        <taxon>ecological metagenomes</taxon>
    </lineage>
</organism>
<dbReference type="Gene3D" id="3.30.420.280">
    <property type="match status" value="1"/>
</dbReference>
<dbReference type="Gene3D" id="3.40.50.300">
    <property type="entry name" value="P-loop containing nucleotide triphosphate hydrolases"/>
    <property type="match status" value="1"/>
</dbReference>
<dbReference type="EMBL" id="LAZR01005384">
    <property type="protein sequence ID" value="KKN00368.1"/>
    <property type="molecule type" value="Genomic_DNA"/>
</dbReference>
<evidence type="ECO:0000313" key="1">
    <source>
        <dbReference type="EMBL" id="KKN00368.1"/>
    </source>
</evidence>
<dbReference type="AlphaFoldDB" id="A0A0F9Q4R9"/>
<name>A0A0F9Q4R9_9ZZZZ</name>
<dbReference type="InterPro" id="IPR027417">
    <property type="entry name" value="P-loop_NTPase"/>
</dbReference>
<proteinExistence type="predicted"/>